<dbReference type="GO" id="GO:0019825">
    <property type="term" value="F:oxygen binding"/>
    <property type="evidence" value="ECO:0007669"/>
    <property type="project" value="InterPro"/>
</dbReference>
<dbReference type="InterPro" id="IPR000971">
    <property type="entry name" value="Globin"/>
</dbReference>
<dbReference type="EMBL" id="U46754">
    <property type="protein sequence ID" value="AAC47259.1"/>
    <property type="molecule type" value="mRNA"/>
</dbReference>
<dbReference type="Gene3D" id="1.10.490.10">
    <property type="entry name" value="Globins"/>
    <property type="match status" value="1"/>
</dbReference>
<dbReference type="GO" id="GO:0005344">
    <property type="term" value="F:oxygen carrier activity"/>
    <property type="evidence" value="ECO:0007669"/>
    <property type="project" value="UniProtKB-KW"/>
</dbReference>
<keyword evidence="3 6" id="KW-0561">Oxygen transport</keyword>
<dbReference type="AlphaFoldDB" id="Q93101"/>
<dbReference type="GO" id="GO:0046872">
    <property type="term" value="F:metal ion binding"/>
    <property type="evidence" value="ECO:0007669"/>
    <property type="project" value="UniProtKB-KW"/>
</dbReference>
<dbReference type="PROSITE" id="PS01033">
    <property type="entry name" value="GLOBIN"/>
    <property type="match status" value="1"/>
</dbReference>
<proteinExistence type="evidence at transcript level"/>
<dbReference type="InterPro" id="IPR050532">
    <property type="entry name" value="Globin-like_OT"/>
</dbReference>
<dbReference type="InterPro" id="IPR012292">
    <property type="entry name" value="Globin/Proto"/>
</dbReference>
<evidence type="ECO:0000256" key="3">
    <source>
        <dbReference type="ARBA" id="ARBA00022621"/>
    </source>
</evidence>
<comment type="similarity">
    <text evidence="6">Belongs to the globin family.</text>
</comment>
<dbReference type="SUPFAM" id="SSF46458">
    <property type="entry name" value="Globin-like"/>
    <property type="match status" value="1"/>
</dbReference>
<reference evidence="8" key="1">
    <citation type="journal article" date="1996" name="J. Biol. Chem.">
        <title>Globin and globin gene structure of the nerve myoglobin of Aphrodite aculeata.</title>
        <authorList>
            <person name="Dewilde S."/>
            <person name="Blaxter M."/>
            <person name="Van Hauwaert M.L."/>
            <person name="Vanfleteren J."/>
            <person name="Esmans E.L."/>
            <person name="Marden M."/>
            <person name="Griffon N."/>
            <person name="Moens L."/>
        </authorList>
    </citation>
    <scope>NUCLEOTIDE SEQUENCE</scope>
</reference>
<dbReference type="CDD" id="cd01040">
    <property type="entry name" value="Mb-like"/>
    <property type="match status" value="1"/>
</dbReference>
<name>Q93101_9ANNE</name>
<feature type="domain" description="Globin" evidence="7">
    <location>
        <begin position="3"/>
        <end position="151"/>
    </location>
</feature>
<accession>Q93101</accession>
<dbReference type="PRINTS" id="PR01907">
    <property type="entry name" value="WORMGLOBIN"/>
</dbReference>
<evidence type="ECO:0000259" key="7">
    <source>
        <dbReference type="PROSITE" id="PS01033"/>
    </source>
</evidence>
<sequence length="151" mass="15734">MAGLSGADIAVIRSTWAKVQGSGSATDIGRSIFIKFFELDPAAQNEFPCKGESLAALKTNVLLGQHGAKFMEYITTAVNGLDDYAGKAHGPLTELGSRHKTRGTTPANFGKAGEALLAILASVVGGDFTPAAKDAWTKVYNTISSTMQAAL</sequence>
<keyword evidence="4" id="KW-0479">Metal-binding</keyword>
<dbReference type="InterPro" id="IPR009050">
    <property type="entry name" value="Globin-like_sf"/>
</dbReference>
<protein>
    <submittedName>
        <fullName evidence="8">Nerve myoglobin</fullName>
    </submittedName>
</protein>
<dbReference type="GO" id="GO:0020037">
    <property type="term" value="F:heme binding"/>
    <property type="evidence" value="ECO:0007669"/>
    <property type="project" value="InterPro"/>
</dbReference>
<keyword evidence="5" id="KW-0408">Iron</keyword>
<evidence type="ECO:0000256" key="4">
    <source>
        <dbReference type="ARBA" id="ARBA00022723"/>
    </source>
</evidence>
<dbReference type="PANTHER" id="PTHR46458:SF1">
    <property type="entry name" value="GEO09476P1"/>
    <property type="match status" value="1"/>
</dbReference>
<keyword evidence="1 6" id="KW-0813">Transport</keyword>
<dbReference type="Pfam" id="PF00042">
    <property type="entry name" value="Globin"/>
    <property type="match status" value="1"/>
</dbReference>
<organism evidence="8">
    <name type="scientific">Aphrodita aculeata</name>
    <dbReference type="NCBI Taxonomy" id="45666"/>
    <lineage>
        <taxon>Eukaryota</taxon>
        <taxon>Metazoa</taxon>
        <taxon>Spiralia</taxon>
        <taxon>Lophotrochozoa</taxon>
        <taxon>Annelida</taxon>
        <taxon>Polychaeta</taxon>
        <taxon>Errantia</taxon>
        <taxon>Phyllodocida</taxon>
        <taxon>Aphroditidae</taxon>
        <taxon>Aphrodita</taxon>
    </lineage>
</organism>
<dbReference type="PANTHER" id="PTHR46458">
    <property type="entry name" value="BLR2807 PROTEIN"/>
    <property type="match status" value="1"/>
</dbReference>
<evidence type="ECO:0000313" key="8">
    <source>
        <dbReference type="EMBL" id="AAC47259.1"/>
    </source>
</evidence>
<evidence type="ECO:0000256" key="6">
    <source>
        <dbReference type="RuleBase" id="RU000356"/>
    </source>
</evidence>
<dbReference type="InterPro" id="IPR044399">
    <property type="entry name" value="Mb-like_M"/>
</dbReference>
<evidence type="ECO:0000256" key="2">
    <source>
        <dbReference type="ARBA" id="ARBA00022617"/>
    </source>
</evidence>
<keyword evidence="2 6" id="KW-0349">Heme</keyword>
<evidence type="ECO:0000256" key="1">
    <source>
        <dbReference type="ARBA" id="ARBA00022448"/>
    </source>
</evidence>
<evidence type="ECO:0000256" key="5">
    <source>
        <dbReference type="ARBA" id="ARBA00023004"/>
    </source>
</evidence>